<evidence type="ECO:0000256" key="1">
    <source>
        <dbReference type="SAM" id="Phobius"/>
    </source>
</evidence>
<feature type="non-terminal residue" evidence="2">
    <location>
        <position position="42"/>
    </location>
</feature>
<sequence>MQISLHSATYCSATHFLSVRFATLMSPSSVLLIFPLLCSSTQ</sequence>
<evidence type="ECO:0000313" key="3">
    <source>
        <dbReference type="Proteomes" id="UP000265520"/>
    </source>
</evidence>
<keyword evidence="1" id="KW-0472">Membrane</keyword>
<organism evidence="2 3">
    <name type="scientific">Trifolium medium</name>
    <dbReference type="NCBI Taxonomy" id="97028"/>
    <lineage>
        <taxon>Eukaryota</taxon>
        <taxon>Viridiplantae</taxon>
        <taxon>Streptophyta</taxon>
        <taxon>Embryophyta</taxon>
        <taxon>Tracheophyta</taxon>
        <taxon>Spermatophyta</taxon>
        <taxon>Magnoliopsida</taxon>
        <taxon>eudicotyledons</taxon>
        <taxon>Gunneridae</taxon>
        <taxon>Pentapetalae</taxon>
        <taxon>rosids</taxon>
        <taxon>fabids</taxon>
        <taxon>Fabales</taxon>
        <taxon>Fabaceae</taxon>
        <taxon>Papilionoideae</taxon>
        <taxon>50 kb inversion clade</taxon>
        <taxon>NPAAA clade</taxon>
        <taxon>Hologalegina</taxon>
        <taxon>IRL clade</taxon>
        <taxon>Trifolieae</taxon>
        <taxon>Trifolium</taxon>
    </lineage>
</organism>
<dbReference type="Proteomes" id="UP000265520">
    <property type="component" value="Unassembled WGS sequence"/>
</dbReference>
<feature type="transmembrane region" description="Helical" evidence="1">
    <location>
        <begin position="20"/>
        <end position="38"/>
    </location>
</feature>
<proteinExistence type="predicted"/>
<dbReference type="EMBL" id="LXQA010039646">
    <property type="protein sequence ID" value="MCH99197.1"/>
    <property type="molecule type" value="Genomic_DNA"/>
</dbReference>
<accession>A0A392NH53</accession>
<reference evidence="2 3" key="1">
    <citation type="journal article" date="2018" name="Front. Plant Sci.">
        <title>Red Clover (Trifolium pratense) and Zigzag Clover (T. medium) - A Picture of Genomic Similarities and Differences.</title>
        <authorList>
            <person name="Dluhosova J."/>
            <person name="Istvanek J."/>
            <person name="Nedelnik J."/>
            <person name="Repkova J."/>
        </authorList>
    </citation>
    <scope>NUCLEOTIDE SEQUENCE [LARGE SCALE GENOMIC DNA]</scope>
    <source>
        <strain evidence="3">cv. 10/8</strain>
        <tissue evidence="2">Leaf</tissue>
    </source>
</reference>
<name>A0A392NH53_9FABA</name>
<keyword evidence="1" id="KW-1133">Transmembrane helix</keyword>
<gene>
    <name evidence="2" type="ORF">A2U01_0020208</name>
</gene>
<protein>
    <submittedName>
        <fullName evidence="2">Uncharacterized protein</fullName>
    </submittedName>
</protein>
<evidence type="ECO:0000313" key="2">
    <source>
        <dbReference type="EMBL" id="MCH99197.1"/>
    </source>
</evidence>
<dbReference type="AlphaFoldDB" id="A0A392NH53"/>
<keyword evidence="1" id="KW-0812">Transmembrane</keyword>
<keyword evidence="3" id="KW-1185">Reference proteome</keyword>
<comment type="caution">
    <text evidence="2">The sequence shown here is derived from an EMBL/GenBank/DDBJ whole genome shotgun (WGS) entry which is preliminary data.</text>
</comment>